<evidence type="ECO:0000259" key="1">
    <source>
        <dbReference type="PROSITE" id="PS51390"/>
    </source>
</evidence>
<dbReference type="EnsemblMetazoa" id="G23282.3">
    <property type="protein sequence ID" value="G23282.3:cds"/>
    <property type="gene ID" value="G23282"/>
</dbReference>
<dbReference type="Proteomes" id="UP000005408">
    <property type="component" value="Unassembled WGS sequence"/>
</dbReference>
<dbReference type="InterPro" id="IPR042357">
    <property type="entry name" value="WFDC1"/>
</dbReference>
<dbReference type="EnsemblMetazoa" id="G23282.1">
    <property type="protein sequence ID" value="G23282.1:cds"/>
    <property type="gene ID" value="G23282"/>
</dbReference>
<dbReference type="EnsemblMetazoa" id="G23282.2">
    <property type="protein sequence ID" value="G23282.2:cds"/>
    <property type="gene ID" value="G23282"/>
</dbReference>
<dbReference type="PANTHER" id="PTHR14308">
    <property type="entry name" value="WAP FOUR-DISULFIDE CORE DOMAIN PROTEIN 1"/>
    <property type="match status" value="1"/>
</dbReference>
<dbReference type="InterPro" id="IPR008197">
    <property type="entry name" value="WAP_dom"/>
</dbReference>
<evidence type="ECO:0000313" key="3">
    <source>
        <dbReference type="Proteomes" id="UP000005408"/>
    </source>
</evidence>
<reference evidence="2" key="1">
    <citation type="submission" date="2022-08" db="UniProtKB">
        <authorList>
            <consortium name="EnsemblMetazoa"/>
        </authorList>
    </citation>
    <scope>IDENTIFICATION</scope>
    <source>
        <strain evidence="2">05x7-T-G4-1.051#20</strain>
    </source>
</reference>
<dbReference type="GO" id="GO:0001558">
    <property type="term" value="P:regulation of cell growth"/>
    <property type="evidence" value="ECO:0007669"/>
    <property type="project" value="TreeGrafter"/>
</dbReference>
<feature type="domain" description="WAP" evidence="1">
    <location>
        <begin position="62"/>
        <end position="113"/>
    </location>
</feature>
<protein>
    <recommendedName>
        <fullName evidence="1">WAP domain-containing protein</fullName>
    </recommendedName>
</protein>
<dbReference type="AlphaFoldDB" id="A0A8W8KC45"/>
<proteinExistence type="predicted"/>
<sequence length="243" mass="27541">MELTVQHFNLISFVFINLVTSHSAKSVQDFLIPREKTRWLADEANYDDDDEYIKDEPRSLDLSDNVGECGPVPDIVLTGFCKKKVCSSHSDCRKKNHRCCFNGCVKTCTRQPDPPPFFDWIKEPRSRVVSGVSWLIDGPASNNELQSCTTSRVGKNEDPLLCPHGYTCHVVRKGNRKKRIQNRGYCVPNEESVVLRDQQINQSSATGECLLDKYILAEGAFMFFDGKKCFCKNGFLECLKTKG</sequence>
<keyword evidence="3" id="KW-1185">Reference proteome</keyword>
<name>A0A8W8KC45_MAGGI</name>
<dbReference type="GO" id="GO:0005615">
    <property type="term" value="C:extracellular space"/>
    <property type="evidence" value="ECO:0007669"/>
    <property type="project" value="TreeGrafter"/>
</dbReference>
<dbReference type="GO" id="GO:0030414">
    <property type="term" value="F:peptidase inhibitor activity"/>
    <property type="evidence" value="ECO:0007669"/>
    <property type="project" value="InterPro"/>
</dbReference>
<dbReference type="Pfam" id="PF00095">
    <property type="entry name" value="WAP"/>
    <property type="match status" value="1"/>
</dbReference>
<evidence type="ECO:0000313" key="2">
    <source>
        <dbReference type="EnsemblMetazoa" id="G23282.1:cds"/>
    </source>
</evidence>
<dbReference type="OMA" id="ITGCTCK"/>
<dbReference type="PROSITE" id="PS51390">
    <property type="entry name" value="WAP"/>
    <property type="match status" value="1"/>
</dbReference>
<organism evidence="2 3">
    <name type="scientific">Magallana gigas</name>
    <name type="common">Pacific oyster</name>
    <name type="synonym">Crassostrea gigas</name>
    <dbReference type="NCBI Taxonomy" id="29159"/>
    <lineage>
        <taxon>Eukaryota</taxon>
        <taxon>Metazoa</taxon>
        <taxon>Spiralia</taxon>
        <taxon>Lophotrochozoa</taxon>
        <taxon>Mollusca</taxon>
        <taxon>Bivalvia</taxon>
        <taxon>Autobranchia</taxon>
        <taxon>Pteriomorphia</taxon>
        <taxon>Ostreida</taxon>
        <taxon>Ostreoidea</taxon>
        <taxon>Ostreidae</taxon>
        <taxon>Magallana</taxon>
    </lineage>
</organism>
<accession>A0A8W8KC45</accession>
<dbReference type="OrthoDB" id="5989673at2759"/>
<dbReference type="PANTHER" id="PTHR14308:SF0">
    <property type="entry name" value="WAP FOUR-DISULFIDE CORE DOMAIN PROTEIN 1"/>
    <property type="match status" value="1"/>
</dbReference>